<gene>
    <name evidence="1" type="ORF">P9989_05835</name>
</gene>
<reference evidence="1 2" key="1">
    <citation type="submission" date="2023-04" db="EMBL/GenBank/DDBJ databases">
        <title>Genome sequence of Halobacillus naozhouensis KACC 21980.</title>
        <authorList>
            <person name="Kim S."/>
            <person name="Heo J."/>
            <person name="Kwon S.-W."/>
        </authorList>
    </citation>
    <scope>NUCLEOTIDE SEQUENCE [LARGE SCALE GENOMIC DNA]</scope>
    <source>
        <strain evidence="1 2">KCTC 13234</strain>
    </source>
</reference>
<evidence type="ECO:0000313" key="2">
    <source>
        <dbReference type="Proteomes" id="UP001221597"/>
    </source>
</evidence>
<protein>
    <submittedName>
        <fullName evidence="1">Uncharacterized protein</fullName>
    </submittedName>
</protein>
<proteinExistence type="predicted"/>
<keyword evidence="2" id="KW-1185">Reference proteome</keyword>
<accession>A0ABY8J086</accession>
<dbReference type="RefSeq" id="WP_283077866.1">
    <property type="nucleotide sequence ID" value="NZ_CP121671.1"/>
</dbReference>
<dbReference type="EMBL" id="CP121671">
    <property type="protein sequence ID" value="WFT75903.1"/>
    <property type="molecule type" value="Genomic_DNA"/>
</dbReference>
<dbReference type="Proteomes" id="UP001221597">
    <property type="component" value="Chromosome"/>
</dbReference>
<evidence type="ECO:0000313" key="1">
    <source>
        <dbReference type="EMBL" id="WFT75903.1"/>
    </source>
</evidence>
<organism evidence="1 2">
    <name type="scientific">Halobacillus naozhouensis</name>
    <dbReference type="NCBI Taxonomy" id="554880"/>
    <lineage>
        <taxon>Bacteria</taxon>
        <taxon>Bacillati</taxon>
        <taxon>Bacillota</taxon>
        <taxon>Bacilli</taxon>
        <taxon>Bacillales</taxon>
        <taxon>Bacillaceae</taxon>
        <taxon>Halobacillus</taxon>
    </lineage>
</organism>
<name>A0ABY8J086_9BACI</name>
<sequence length="90" mass="10051">MKGCLIVKAAKIKANEIAEELVETFGASLISQRSLNESIVTVAEITNKLDIWQTAFKYECLGIETAYGFADGENEAIYIANEKMDQRMEK</sequence>